<sequence>MFRTKYNYEKNRYLGEFLDGDSITKTADYVDLSKTLDKFFPNGFPPVSADGELTDDVASFDDRLFELPDMQDMLEADLAEQDEFIRFAEEKLKSMKLARMAKQEEKVEEIPVSPSPSEAEPSEAQKAEEAGLE</sequence>
<feature type="compositionally biased region" description="Basic and acidic residues" evidence="1">
    <location>
        <begin position="123"/>
        <end position="133"/>
    </location>
</feature>
<accession>A0A976R554</accession>
<feature type="region of interest" description="Disordered" evidence="1">
    <location>
        <begin position="103"/>
        <end position="133"/>
    </location>
</feature>
<feature type="compositionally biased region" description="Low complexity" evidence="1">
    <location>
        <begin position="110"/>
        <end position="122"/>
    </location>
</feature>
<name>A0A976R554_9VIRU</name>
<reference evidence="2" key="1">
    <citation type="submission" date="2022-02" db="EMBL/GenBank/DDBJ databases">
        <title>Towards deciphering the DNA virus diversity associated with rodent species in the families Cricetidae and Heteromyidae.</title>
        <authorList>
            <person name="Lund M."/>
            <person name="Larsen B.B."/>
            <person name="Gryseels S."/>
            <person name="Kraberger S."/>
            <person name="Rowsey D.M."/>
            <person name="Steger L."/>
            <person name="Yule K.M."/>
            <person name="Upham N.S."/>
            <person name="Worobey M."/>
            <person name="Van Doorslaer K."/>
            <person name="Varsani A."/>
        </authorList>
    </citation>
    <scope>NUCLEOTIDE SEQUENCE</scope>
    <source>
        <strain evidence="2">UA08Rod_6800</strain>
    </source>
</reference>
<proteinExistence type="predicted"/>
<evidence type="ECO:0000313" key="2">
    <source>
        <dbReference type="EMBL" id="UPW40796.1"/>
    </source>
</evidence>
<protein>
    <submittedName>
        <fullName evidence="2">Uncharacterized protein</fullName>
    </submittedName>
</protein>
<organism evidence="2">
    <name type="scientific">Sigmofec virus UA08Rod_6800</name>
    <dbReference type="NCBI Taxonomy" id="2929240"/>
    <lineage>
        <taxon>Viruses</taxon>
        <taxon>Monodnaviria</taxon>
        <taxon>Sangervirae</taxon>
        <taxon>Phixviricota</taxon>
        <taxon>Malgrandaviricetes</taxon>
        <taxon>Petitvirales</taxon>
        <taxon>Microviridae</taxon>
    </lineage>
</organism>
<dbReference type="EMBL" id="OM869499">
    <property type="protein sequence ID" value="UPW40796.1"/>
    <property type="molecule type" value="Genomic_DNA"/>
</dbReference>
<evidence type="ECO:0000256" key="1">
    <source>
        <dbReference type="SAM" id="MobiDB-lite"/>
    </source>
</evidence>